<dbReference type="Proteomes" id="UP000800093">
    <property type="component" value="Unassembled WGS sequence"/>
</dbReference>
<dbReference type="AlphaFoldDB" id="A0A9P4K7N9"/>
<evidence type="ECO:0000313" key="3">
    <source>
        <dbReference type="EMBL" id="KAF2262802.1"/>
    </source>
</evidence>
<feature type="region of interest" description="Disordered" evidence="1">
    <location>
        <begin position="76"/>
        <end position="192"/>
    </location>
</feature>
<dbReference type="OrthoDB" id="3801275at2759"/>
<gene>
    <name evidence="3" type="ORF">CC78DRAFT_534540</name>
</gene>
<protein>
    <submittedName>
        <fullName evidence="3">Uncharacterized protein</fullName>
    </submittedName>
</protein>
<organism evidence="3 4">
    <name type="scientific">Lojkania enalia</name>
    <dbReference type="NCBI Taxonomy" id="147567"/>
    <lineage>
        <taxon>Eukaryota</taxon>
        <taxon>Fungi</taxon>
        <taxon>Dikarya</taxon>
        <taxon>Ascomycota</taxon>
        <taxon>Pezizomycotina</taxon>
        <taxon>Dothideomycetes</taxon>
        <taxon>Pleosporomycetidae</taxon>
        <taxon>Pleosporales</taxon>
        <taxon>Pleosporales incertae sedis</taxon>
        <taxon>Lojkania</taxon>
    </lineage>
</organism>
<feature type="compositionally biased region" description="Low complexity" evidence="1">
    <location>
        <begin position="177"/>
        <end position="191"/>
    </location>
</feature>
<sequence length="301" mass="31493">MKTVYSLLTLASVALVATAPAPFVKPGPVVTDATRDIVIPNTNFGRREAAMVEDLSKRALKLDAVLTKAKAKQAEAEDNAQAMEQAQAEAEQQAAEEAAALKEAQAQAEAEAAQAEAEKQAQEHAAAMEEAQQQAEAEAEAEAEKQAQEYAQAMEEAQKQAEEQAAAEAEAQKQAEEQAAAEQQAAEAAQAGNATEVAMPPALNETAAANATDIVIEDGAAVNETADANEEAALAAEEQKKEQGNSIQDLLDNLLGGGNGKGGLDLGNLLGRRQQKRTRRVRRNLNARDAATLMDAAAVAA</sequence>
<dbReference type="EMBL" id="ML986636">
    <property type="protein sequence ID" value="KAF2262802.1"/>
    <property type="molecule type" value="Genomic_DNA"/>
</dbReference>
<feature type="compositionally biased region" description="Low complexity" evidence="1">
    <location>
        <begin position="123"/>
        <end position="136"/>
    </location>
</feature>
<evidence type="ECO:0000256" key="2">
    <source>
        <dbReference type="SAM" id="SignalP"/>
    </source>
</evidence>
<evidence type="ECO:0000313" key="4">
    <source>
        <dbReference type="Proteomes" id="UP000800093"/>
    </source>
</evidence>
<feature type="compositionally biased region" description="Low complexity" evidence="1">
    <location>
        <begin position="79"/>
        <end position="115"/>
    </location>
</feature>
<feature type="chain" id="PRO_5040187465" evidence="2">
    <location>
        <begin position="19"/>
        <end position="301"/>
    </location>
</feature>
<keyword evidence="4" id="KW-1185">Reference proteome</keyword>
<feature type="signal peptide" evidence="2">
    <location>
        <begin position="1"/>
        <end position="18"/>
    </location>
</feature>
<name>A0A9P4K7N9_9PLEO</name>
<keyword evidence="2" id="KW-0732">Signal</keyword>
<accession>A0A9P4K7N9</accession>
<proteinExistence type="predicted"/>
<evidence type="ECO:0000256" key="1">
    <source>
        <dbReference type="SAM" id="MobiDB-lite"/>
    </source>
</evidence>
<reference evidence="4" key="1">
    <citation type="journal article" date="2020" name="Stud. Mycol.">
        <title>101 Dothideomycetes genomes: A test case for predicting lifestyles and emergence of pathogens.</title>
        <authorList>
            <person name="Haridas S."/>
            <person name="Albert R."/>
            <person name="Binder M."/>
            <person name="Bloem J."/>
            <person name="LaButti K."/>
            <person name="Salamov A."/>
            <person name="Andreopoulos B."/>
            <person name="Baker S."/>
            <person name="Barry K."/>
            <person name="Bills G."/>
            <person name="Bluhm B."/>
            <person name="Cannon C."/>
            <person name="Castanera R."/>
            <person name="Culley D."/>
            <person name="Daum C."/>
            <person name="Ezra D."/>
            <person name="Gonzalez J."/>
            <person name="Henrissat B."/>
            <person name="Kuo A."/>
            <person name="Liang C."/>
            <person name="Lipzen A."/>
            <person name="Lutzoni F."/>
            <person name="Magnuson J."/>
            <person name="Mondo S."/>
            <person name="Nolan M."/>
            <person name="Ohm R."/>
            <person name="Pangilinan J."/>
            <person name="Park H.-J."/>
            <person name="Ramirez L."/>
            <person name="Alfaro M."/>
            <person name="Sun H."/>
            <person name="Tritt A."/>
            <person name="Yoshinaga Y."/>
            <person name="Zwiers L.-H."/>
            <person name="Turgeon B."/>
            <person name="Goodwin S."/>
            <person name="Spatafora J."/>
            <person name="Crous P."/>
            <person name="Grigoriev I."/>
        </authorList>
    </citation>
    <scope>NUCLEOTIDE SEQUENCE [LARGE SCALE GENOMIC DNA]</scope>
    <source>
        <strain evidence="4">CBS 304.66</strain>
    </source>
</reference>
<comment type="caution">
    <text evidence="3">The sequence shown here is derived from an EMBL/GenBank/DDBJ whole genome shotgun (WGS) entry which is preliminary data.</text>
</comment>